<evidence type="ECO:0000256" key="4">
    <source>
        <dbReference type="ARBA" id="ARBA00023186"/>
    </source>
</evidence>
<evidence type="ECO:0000256" key="1">
    <source>
        <dbReference type="ARBA" id="ARBA00004236"/>
    </source>
</evidence>
<keyword evidence="2" id="KW-1003">Cell membrane</keyword>
<keyword evidence="4" id="KW-0143">Chaperone</keyword>
<keyword evidence="6" id="KW-1185">Reference proteome</keyword>
<keyword evidence="3" id="KW-0472">Membrane</keyword>
<dbReference type="PANTHER" id="PTHR47529:SF1">
    <property type="entry name" value="PERIPLASMIC CHAPERONE PPID"/>
    <property type="match status" value="1"/>
</dbReference>
<dbReference type="Pfam" id="PF13624">
    <property type="entry name" value="SurA_N_3"/>
    <property type="match status" value="1"/>
</dbReference>
<protein>
    <submittedName>
        <fullName evidence="5">SurA N-terminal domain-containing protein</fullName>
    </submittedName>
</protein>
<dbReference type="InterPro" id="IPR052029">
    <property type="entry name" value="PpiD_chaperone"/>
</dbReference>
<evidence type="ECO:0000313" key="6">
    <source>
        <dbReference type="Proteomes" id="UP001597389"/>
    </source>
</evidence>
<dbReference type="Proteomes" id="UP001597389">
    <property type="component" value="Unassembled WGS sequence"/>
</dbReference>
<accession>A0ABW4Z751</accession>
<gene>
    <name evidence="5" type="ORF">ACFSW8_01035</name>
</gene>
<reference evidence="6" key="1">
    <citation type="journal article" date="2019" name="Int. J. Syst. Evol. Microbiol.">
        <title>The Global Catalogue of Microorganisms (GCM) 10K type strain sequencing project: providing services to taxonomists for standard genome sequencing and annotation.</title>
        <authorList>
            <consortium name="The Broad Institute Genomics Platform"/>
            <consortium name="The Broad Institute Genome Sequencing Center for Infectious Disease"/>
            <person name="Wu L."/>
            <person name="Ma J."/>
        </authorList>
    </citation>
    <scope>NUCLEOTIDE SEQUENCE [LARGE SCALE GENOMIC DNA]</scope>
    <source>
        <strain evidence="6">CCUG 57942</strain>
    </source>
</reference>
<evidence type="ECO:0000313" key="5">
    <source>
        <dbReference type="EMBL" id="MFD2157477.1"/>
    </source>
</evidence>
<comment type="caution">
    <text evidence="5">The sequence shown here is derived from an EMBL/GenBank/DDBJ whole genome shotgun (WGS) entry which is preliminary data.</text>
</comment>
<name>A0ABW4Z751_9BACT</name>
<comment type="subcellular location">
    <subcellularLocation>
        <location evidence="1">Cell membrane</location>
    </subcellularLocation>
</comment>
<dbReference type="PANTHER" id="PTHR47529">
    <property type="entry name" value="PEPTIDYL-PROLYL CIS-TRANS ISOMERASE D"/>
    <property type="match status" value="1"/>
</dbReference>
<dbReference type="InterPro" id="IPR027304">
    <property type="entry name" value="Trigger_fact/SurA_dom_sf"/>
</dbReference>
<dbReference type="EMBL" id="JBHUJB010000005">
    <property type="protein sequence ID" value="MFD2157477.1"/>
    <property type="molecule type" value="Genomic_DNA"/>
</dbReference>
<organism evidence="5 6">
    <name type="scientific">Rubritalea tangerina</name>
    <dbReference type="NCBI Taxonomy" id="430798"/>
    <lineage>
        <taxon>Bacteria</taxon>
        <taxon>Pseudomonadati</taxon>
        <taxon>Verrucomicrobiota</taxon>
        <taxon>Verrucomicrobiia</taxon>
        <taxon>Verrucomicrobiales</taxon>
        <taxon>Rubritaleaceae</taxon>
        <taxon>Rubritalea</taxon>
    </lineage>
</organism>
<sequence>MIENMRKYTGLMAVVIVLLAAGLVVTMNQTGSGHSGIGNGFMNVNGVGLDRNDFRKEGQNTVSAIQRLGQAQNFNDFFKLSDFARTLTGAANSESQSYINFVTNRILLKQGAEKLGLYSSPEAAAKYIEDNMFQGRDGAFDATMYQNYIDSLGNLGLKERDFQQLVAEYIVFTKTRDLIGGGLTPSASQTITADKLNRQSIGMDVVTFKLNDYKKDLAPSDEEIKAYWETHKDKYKTDRQVKLTYVLTHLDDSDEPKRPTPTPDADPAEVAKQNIEYQEKKAAWDEQRKNHTNILTGIFDDFLFEVEESEGQDFDKAAKAAQEDAGEDLKIVTTETFTADALPAELASLTIKNAQPGTSISQAIFGMKMSSELIYNIQNFGVGRDGHIAIRLDEDIQPKVKEFEAAKEDAKADLITKLATEAMTKAAEDAKSKLTEAVAAGKSFTEAATEASLTATNIAPFTTATPPADQANAADFFRIAQTTAPKTVAEDLSSSADSTSIIYVSSRTLTIEGDEALKETQLVDQAANQLKYVAFNAWILGLKDNAELKLPLAQ</sequence>
<dbReference type="RefSeq" id="WP_377177224.1">
    <property type="nucleotide sequence ID" value="NZ_JBHUJB010000005.1"/>
</dbReference>
<dbReference type="SUPFAM" id="SSF109998">
    <property type="entry name" value="Triger factor/SurA peptide-binding domain-like"/>
    <property type="match status" value="1"/>
</dbReference>
<evidence type="ECO:0000256" key="2">
    <source>
        <dbReference type="ARBA" id="ARBA00022475"/>
    </source>
</evidence>
<proteinExistence type="predicted"/>
<evidence type="ECO:0000256" key="3">
    <source>
        <dbReference type="ARBA" id="ARBA00023136"/>
    </source>
</evidence>